<dbReference type="RefSeq" id="WP_275475964.1">
    <property type="nucleotide sequence ID" value="NZ_CP162940.1"/>
</dbReference>
<gene>
    <name evidence="1" type="ORF">KKP3000_002704</name>
</gene>
<accession>A0ABV5AM43</accession>
<dbReference type="EMBL" id="JBDXSU010000039">
    <property type="protein sequence ID" value="MFB5193105.1"/>
    <property type="molecule type" value="Genomic_DNA"/>
</dbReference>
<keyword evidence="2" id="KW-1185">Reference proteome</keyword>
<proteinExistence type="predicted"/>
<evidence type="ECO:0000313" key="1">
    <source>
        <dbReference type="EMBL" id="MFB5193105.1"/>
    </source>
</evidence>
<organism evidence="1 2">
    <name type="scientific">Alicyclobacillus fastidiosus</name>
    <dbReference type="NCBI Taxonomy" id="392011"/>
    <lineage>
        <taxon>Bacteria</taxon>
        <taxon>Bacillati</taxon>
        <taxon>Bacillota</taxon>
        <taxon>Bacilli</taxon>
        <taxon>Bacillales</taxon>
        <taxon>Alicyclobacillaceae</taxon>
        <taxon>Alicyclobacillus</taxon>
    </lineage>
</organism>
<evidence type="ECO:0000313" key="2">
    <source>
        <dbReference type="Proteomes" id="UP001579974"/>
    </source>
</evidence>
<dbReference type="Proteomes" id="UP001579974">
    <property type="component" value="Unassembled WGS sequence"/>
</dbReference>
<comment type="caution">
    <text evidence="1">The sequence shown here is derived from an EMBL/GenBank/DDBJ whole genome shotgun (WGS) entry which is preliminary data.</text>
</comment>
<name>A0ABV5AM43_9BACL</name>
<protein>
    <submittedName>
        <fullName evidence="1">Uncharacterized protein</fullName>
    </submittedName>
</protein>
<reference evidence="1 2" key="1">
    <citation type="journal article" date="2024" name="Int. J. Mol. Sci.">
        <title>Exploration of Alicyclobacillus spp. Genome in Search of Antibiotic Resistance.</title>
        <authorList>
            <person name="Bucka-Kolendo J."/>
            <person name="Kiousi D.E."/>
            <person name="Dekowska A."/>
            <person name="Mikolajczuk-Szczyrba A."/>
            <person name="Karadedos D.M."/>
            <person name="Michael P."/>
            <person name="Galanis A."/>
            <person name="Sokolowska B."/>
        </authorList>
    </citation>
    <scope>NUCLEOTIDE SEQUENCE [LARGE SCALE GENOMIC DNA]</scope>
    <source>
        <strain evidence="1 2">KKP 3000</strain>
    </source>
</reference>
<sequence>MDIRWNIGEHREDDRIFDSLFEVDEWADAIAMEFLQGHRDGYITPDERVAWALCYFLARYDIMDNFKVHAAESRMDGRQVYKVWVTPIVG</sequence>